<evidence type="ECO:0000313" key="1">
    <source>
        <dbReference type="EMBL" id="KAK2099399.1"/>
    </source>
</evidence>
<comment type="caution">
    <text evidence="1">The sequence shown here is derived from an EMBL/GenBank/DDBJ whole genome shotgun (WGS) entry which is preliminary data.</text>
</comment>
<gene>
    <name evidence="1" type="ORF">P7K49_020747</name>
</gene>
<dbReference type="Proteomes" id="UP001266305">
    <property type="component" value="Unassembled WGS sequence"/>
</dbReference>
<proteinExistence type="predicted"/>
<dbReference type="EMBL" id="JASSZA010000010">
    <property type="protein sequence ID" value="KAK2099399.1"/>
    <property type="molecule type" value="Genomic_DNA"/>
</dbReference>
<sequence>MHDERICFPVFTNRVAELICLSTNLKPWTPPLELALFPGWNPQGQLLPFPSSTPYKAMKKELMDHISKPKENVLLHEGSKRCGSSRFAPLSAPKEVNLTTRTYPYSIPDLTDPTVSSNLGV</sequence>
<protein>
    <submittedName>
        <fullName evidence="1">Uncharacterized protein</fullName>
    </submittedName>
</protein>
<reference evidence="1 2" key="1">
    <citation type="submission" date="2023-05" db="EMBL/GenBank/DDBJ databases">
        <title>B98-5 Cell Line De Novo Hybrid Assembly: An Optical Mapping Approach.</title>
        <authorList>
            <person name="Kananen K."/>
            <person name="Auerbach J.A."/>
            <person name="Kautto E."/>
            <person name="Blachly J.S."/>
        </authorList>
    </citation>
    <scope>NUCLEOTIDE SEQUENCE [LARGE SCALE GENOMIC DNA]</scope>
    <source>
        <strain evidence="1">B95-8</strain>
        <tissue evidence="1">Cell line</tissue>
    </source>
</reference>
<accession>A0ABQ9URG3</accession>
<name>A0ABQ9URG3_SAGOE</name>
<organism evidence="1 2">
    <name type="scientific">Saguinus oedipus</name>
    <name type="common">Cotton-top tamarin</name>
    <name type="synonym">Oedipomidas oedipus</name>
    <dbReference type="NCBI Taxonomy" id="9490"/>
    <lineage>
        <taxon>Eukaryota</taxon>
        <taxon>Metazoa</taxon>
        <taxon>Chordata</taxon>
        <taxon>Craniata</taxon>
        <taxon>Vertebrata</taxon>
        <taxon>Euteleostomi</taxon>
        <taxon>Mammalia</taxon>
        <taxon>Eutheria</taxon>
        <taxon>Euarchontoglires</taxon>
        <taxon>Primates</taxon>
        <taxon>Haplorrhini</taxon>
        <taxon>Platyrrhini</taxon>
        <taxon>Cebidae</taxon>
        <taxon>Callitrichinae</taxon>
        <taxon>Saguinus</taxon>
    </lineage>
</organism>
<evidence type="ECO:0000313" key="2">
    <source>
        <dbReference type="Proteomes" id="UP001266305"/>
    </source>
</evidence>
<keyword evidence="2" id="KW-1185">Reference proteome</keyword>